<geneLocation type="plasmid" evidence="2">
    <name>pamcp48-600</name>
</geneLocation>
<accession>A0AAC9JEL9</accession>
<protein>
    <submittedName>
        <fullName evidence="1">Uncharacterized protein</fullName>
    </submittedName>
</protein>
<gene>
    <name evidence="1" type="ORF">BM524_20820</name>
</gene>
<evidence type="ECO:0000313" key="2">
    <source>
        <dbReference type="Proteomes" id="UP000182101"/>
    </source>
</evidence>
<evidence type="ECO:0000313" key="1">
    <source>
        <dbReference type="EMBL" id="APD92348.1"/>
    </source>
</evidence>
<proteinExistence type="predicted"/>
<organism evidence="1 2">
    <name type="scientific">Alteromonas mediterranea</name>
    <dbReference type="NCBI Taxonomy" id="314275"/>
    <lineage>
        <taxon>Bacteria</taxon>
        <taxon>Pseudomonadati</taxon>
        <taxon>Pseudomonadota</taxon>
        <taxon>Gammaproteobacteria</taxon>
        <taxon>Alteromonadales</taxon>
        <taxon>Alteromonadaceae</taxon>
        <taxon>Alteromonas/Salinimonas group</taxon>
        <taxon>Alteromonas</taxon>
    </lineage>
</organism>
<dbReference type="AlphaFoldDB" id="A0AAC9JEL9"/>
<reference evidence="1 2" key="1">
    <citation type="submission" date="2016-11" db="EMBL/GenBank/DDBJ databases">
        <title>Networking in microbes: conjugative elements and plasmids in the genus Alteromonas.</title>
        <authorList>
            <person name="Lopez-Perez M."/>
            <person name="Ramon-Marco N."/>
            <person name="Rodriguez-Valera F."/>
        </authorList>
    </citation>
    <scope>NUCLEOTIDE SEQUENCE [LARGE SCALE GENOMIC DNA]</scope>
    <source>
        <strain evidence="1 2">CP48</strain>
        <plasmid evidence="2">pamcp48-600</plasmid>
    </source>
</reference>
<dbReference type="Proteomes" id="UP000182101">
    <property type="component" value="Plasmid pAMCP48-600"/>
</dbReference>
<name>A0AAC9JEL9_9ALTE</name>
<keyword evidence="1" id="KW-0614">Plasmid</keyword>
<dbReference type="EMBL" id="CP018025">
    <property type="protein sequence ID" value="APD92348.1"/>
    <property type="molecule type" value="Genomic_DNA"/>
</dbReference>
<dbReference type="RefSeq" id="WP_071960962.1">
    <property type="nucleotide sequence ID" value="NZ_CP018025.1"/>
</dbReference>
<sequence>MTEAHINDVQFTKVGRKWAVSRKGDFEKGYKPFELNSGSGDVNLVPDFETKKAAIDWVESGFALDAIQVETGISRIIWAKSWKEAVSVASLPDAYLSE</sequence>